<comment type="similarity">
    <text evidence="2">Belongs to the mitochondrial carrier (TC 2.A.29) family.</text>
</comment>
<feature type="region of interest" description="Disordered" evidence="12">
    <location>
        <begin position="471"/>
        <end position="578"/>
    </location>
</feature>
<dbReference type="EMBL" id="PXOG01000042">
    <property type="protein sequence ID" value="RGP79696.1"/>
    <property type="molecule type" value="Genomic_DNA"/>
</dbReference>
<feature type="compositionally biased region" description="Basic and acidic residues" evidence="12">
    <location>
        <begin position="2707"/>
        <end position="2719"/>
    </location>
</feature>
<keyword evidence="6" id="KW-0999">Mitochondrion inner membrane</keyword>
<accession>A0A395T5F4</accession>
<evidence type="ECO:0000313" key="13">
    <source>
        <dbReference type="EMBL" id="RGP79696.1"/>
    </source>
</evidence>
<gene>
    <name evidence="13" type="ORF">FLONG3_2140</name>
</gene>
<comment type="caution">
    <text evidence="13">The sequence shown here is derived from an EMBL/GenBank/DDBJ whole genome shotgun (WGS) entry which is preliminary data.</text>
</comment>
<feature type="coiled-coil region" evidence="11">
    <location>
        <begin position="1582"/>
        <end position="1678"/>
    </location>
</feature>
<dbReference type="PANTHER" id="PTHR46974">
    <property type="entry name" value="MITOCHONDRIAL GTP/GDP CARRIER PROTEIN 1"/>
    <property type="match status" value="1"/>
</dbReference>
<dbReference type="GO" id="GO:0005743">
    <property type="term" value="C:mitochondrial inner membrane"/>
    <property type="evidence" value="ECO:0007669"/>
    <property type="project" value="UniProtKB-SubCell"/>
</dbReference>
<keyword evidence="4 10" id="KW-0812">Transmembrane</keyword>
<feature type="compositionally biased region" description="Basic and acidic residues" evidence="12">
    <location>
        <begin position="1453"/>
        <end position="1464"/>
    </location>
</feature>
<dbReference type="OrthoDB" id="5423371at2759"/>
<feature type="region of interest" description="Disordered" evidence="12">
    <location>
        <begin position="1753"/>
        <end position="1791"/>
    </location>
</feature>
<protein>
    <submittedName>
        <fullName evidence="13">Transport uso1</fullName>
    </submittedName>
</protein>
<dbReference type="STRING" id="694270.A0A395T5F4"/>
<dbReference type="InterPro" id="IPR053042">
    <property type="entry name" value="Mito_GTP/GDP_Carrier"/>
</dbReference>
<feature type="region of interest" description="Disordered" evidence="12">
    <location>
        <begin position="1453"/>
        <end position="1472"/>
    </location>
</feature>
<evidence type="ECO:0000256" key="6">
    <source>
        <dbReference type="ARBA" id="ARBA00022792"/>
    </source>
</evidence>
<keyword evidence="11" id="KW-0175">Coiled coil</keyword>
<evidence type="ECO:0000256" key="7">
    <source>
        <dbReference type="ARBA" id="ARBA00022989"/>
    </source>
</evidence>
<keyword evidence="9 10" id="KW-0472">Membrane</keyword>
<evidence type="ECO:0000256" key="5">
    <source>
        <dbReference type="ARBA" id="ARBA00022737"/>
    </source>
</evidence>
<dbReference type="Pfam" id="PF00153">
    <property type="entry name" value="Mito_carr"/>
    <property type="match status" value="2"/>
</dbReference>
<dbReference type="InterPro" id="IPR018108">
    <property type="entry name" value="MCP_transmembrane"/>
</dbReference>
<feature type="region of interest" description="Disordered" evidence="12">
    <location>
        <begin position="2564"/>
        <end position="2592"/>
    </location>
</feature>
<feature type="repeat" description="Solcar" evidence="10">
    <location>
        <begin position="211"/>
        <end position="296"/>
    </location>
</feature>
<evidence type="ECO:0000256" key="4">
    <source>
        <dbReference type="ARBA" id="ARBA00022692"/>
    </source>
</evidence>
<feature type="region of interest" description="Disordered" evidence="12">
    <location>
        <begin position="394"/>
        <end position="459"/>
    </location>
</feature>
<dbReference type="FunFam" id="1.50.40.10:FF:000010">
    <property type="entry name" value="Probable YHM1 (Mitochondrial carrier)"/>
    <property type="match status" value="1"/>
</dbReference>
<feature type="compositionally biased region" description="Polar residues" evidence="12">
    <location>
        <begin position="566"/>
        <end position="578"/>
    </location>
</feature>
<keyword evidence="8" id="KW-0496">Mitochondrion</keyword>
<proteinExistence type="inferred from homology"/>
<feature type="compositionally biased region" description="Basic and acidic residues" evidence="12">
    <location>
        <begin position="481"/>
        <end position="506"/>
    </location>
</feature>
<evidence type="ECO:0000256" key="9">
    <source>
        <dbReference type="ARBA" id="ARBA00023136"/>
    </source>
</evidence>
<evidence type="ECO:0000256" key="10">
    <source>
        <dbReference type="PROSITE-ProRule" id="PRU00282"/>
    </source>
</evidence>
<evidence type="ECO:0000256" key="3">
    <source>
        <dbReference type="ARBA" id="ARBA00022448"/>
    </source>
</evidence>
<dbReference type="SUPFAM" id="SSF103506">
    <property type="entry name" value="Mitochondrial carrier"/>
    <property type="match status" value="1"/>
</dbReference>
<dbReference type="PROSITE" id="PS50920">
    <property type="entry name" value="SOLCAR"/>
    <property type="match status" value="1"/>
</dbReference>
<name>A0A395T5F4_9HYPO</name>
<comment type="subcellular location">
    <subcellularLocation>
        <location evidence="1">Mitochondrion inner membrane</location>
        <topology evidence="1">Multi-pass membrane protein</topology>
    </subcellularLocation>
</comment>
<reference evidence="13 14" key="1">
    <citation type="journal article" date="2018" name="PLoS Pathog.">
        <title>Evolution of structural diversity of trichothecenes, a family of toxins produced by plant pathogenic and entomopathogenic fungi.</title>
        <authorList>
            <person name="Proctor R.H."/>
            <person name="McCormick S.P."/>
            <person name="Kim H.S."/>
            <person name="Cardoza R.E."/>
            <person name="Stanley A.M."/>
            <person name="Lindo L."/>
            <person name="Kelly A."/>
            <person name="Brown D.W."/>
            <person name="Lee T."/>
            <person name="Vaughan M.M."/>
            <person name="Alexander N.J."/>
            <person name="Busman M."/>
            <person name="Gutierrez S."/>
        </authorList>
    </citation>
    <scope>NUCLEOTIDE SEQUENCE [LARGE SCALE GENOMIC DNA]</scope>
    <source>
        <strain evidence="13 14">NRRL 20695</strain>
    </source>
</reference>
<sequence>MSPPVAGGREKESGLARVLGSGSAGIAELAVFHPVDTIAKRLMSNQSRISGSSQLNQVIFKDHASAPIGRKFVSLFPGLGYAAGYKVLQRVYKYGGQPVARDFLAKNYGADFENAFGKKTGKAIMHSTAGSLIGIGEIVLLPLDVLKIKRQTNPEAFRGRGVLKIVADEGFGLYRGWGWTAARNAPGSFALFGGSAFAKEYLFHLEDYNKASWFQNFVASIAGASASLVVSAPLDVIKTRIQNRNFENPESGFRILSNMAKNEGAGAFFKGLVPKLLMTGPKLVFSFWLAQTLIPAFDIAFKKYDPSREPQCLDGLGTAANKAMIPAQLSDDRGCGAVRILVIETTSFSHTTSCFQGTGPTMPSSERDSSYDGEFQLRHPYAASSDPNLRALVPMWDSSDPERCPPPLPLNPGSPLTSRAGTSSAIASAHAALNERAQQSAMVPTKRIDSPTKGHRRLQSSVRDISMMIEGASGHNSPSRSPERQQRPETPTRSRDADGRPSDKDSTVSSSTPVPGPSLTPIMRPSARRPPPQSILGENTPPQSSTMLALQHMSSTPSKEPENPLSDITNGSTAVSKGPQNLEALSDQILSLTSIATGLQKEMSQLSRRSRDNATDLLSLKEATNSRDEDIRRSLRELLGSHGNGNDGQNRLPPARDPFGGYFLDNKPHNLSPPSTRGFQLPRIPSPKSFGDSIERGSIISTPSLVGSEANSSLVLLERIIREMGTKEGQESLLSRLQEVSTKLSGMATSQKLDEVIDQVRAQSEQAIILGNSFGSPNASRSRNLSFESENSIMPGQARSAVSQRVEHIMKNEARRNSEPSARGSEILNDDLMSIIRSVKDSVSQGGGLTAEVKALVRELRGEVLGMGREIGKRLEQQAASKRGVEDHDTPSKDEVARVIDEGLEQMKDQLNHVLREHRRQSAASVSTQKSAVDYQEIYNAMRAAIQDNEATKSNLPDLSREDVIEAVRDAWENYKPEIEVQQIGLERDEVLACLKQGLQEYSARGDHPPAATRDEVLTAVVEGLQHYVPPQVDQPATLSRDEIIDAVRDCLEEFEFPVAPGAGGDFTHEDMVHAVREGLQDLDVHSSRALVPASSGNSDDVSDRLREIMEYLRQEFKTMSEEARENVAANGRETEQVLGATKDGFENLRQAMESYVDRATGAAGQEEFMDDLLKSLEDFKDEMAGIVSTSNQESREQLQTELEGLREIVNSSMIPAPPPQSNNTEVLEALNTGFNNLRQEVLRPRAETSEILDALNDGLNDLRAGMDRVTNKPTDLTANDEILDALKAGLDSVRADIESIRDSSNDRAVATLNAAPSANDEIMEALKSGLSGVRADLEALRDSQTEKAVAVIEPKENDEILEALKNGLDSLRVDIEAIRENTSEKAVATVDTTSNDDVIAAVKTGLESLRADFEAVRDSSEKAIAPVDQSSPSDEFIEALKTGLESLKVDIESARESSDRSAPDENTSNDEVIVTLKNGLDSLHAEIAALANKEKPETSDENTSNDEVIVTLKNGLDSLHAEIAALANQEKPEVAVENTSNDEVIVTLKNGLDSLHTNIEAIAAAQKSAAPADNTTNDEVIEALKNGLDSLRTDIEALQESNQKALAPVADTKSNDEVLDALKTGLESLRSDIESLRDTTSERAIAPASSASDDKILEALKSGLDSVRSDIEALRDSNGERALAAVSTAKTEDGETAESIKSDDVKNLEVLIAGLAIKIDSVKAENQGIHKDDLSRMEELLRTVQDSVDEIASRETLTRSASVKKKKEEGSEEPESGIQGDAEEPASKEDMQAIETILRNTKGKLDDLIEGEQAVRKDHIDNVEALLLETRETMGSLTTQLETVSRKEEVTALEALLTSVSTGLDEIKEQAAKETENPNKVSKGDVEAVEALALEIKTALEGFTSTDLALLARKEDVSNLEALLIKKEDLTGLETIVKEFQEKLDTTVDAQTKAIAIRDEESTSVGDRVTEVKNFLEELQGAIDAKLEEGATGVEGVSKLLETMGEKIDKNENVHQDLKDMLDMIKAEFEDSKAVVSGVKVESNEKLQEATETLGTKIDEKIGELVAKYDTLQTTLDERSKVSEARDEVMEAAVVGSKSVTDELKLLIDTLGSTVTDSLEKMEEASKTVFTKVEELGTRTEETHTEDKAEHQQTRDQITEALTAVEGLKGEVSESHPKILESVKDLLLLVGEHYEHSKSSTTEIQDKIVEHKSPEELMTLLTLLTDDKYNNTQVHEKLDKLIEQIYNDSEVKERLDQIIADKYNDAEVREKLDKIIEEKYNDADVREKLDKIIEEKYDDAPVQEKLAAIIESKYDDSEVREKLDKIIESKYDDAEVVSKLDKIIEEKYDDAPVKEMLGTIIEQKYDDTPVRDKLDLIMDSKYDDTIVREKLDLVLDGRYDDAVVQEKLDKLVDHTAVADQAFTRLDTLDKVHASVLKTAADISDFLQAQKRRIEKAHEDHTKHLQDTMASVERKLAEKDHVETAVLNLRDEELRLRQSVMSLRTEQESLIRQKTRLTGDVSSLETALRMRKEELYDMESRAENLERRILEGVMDHSRVLLMSKAKRNGSDAMSRKRVRKPAEEDSQQDGRKSMVGMALNAKRNLGSPSQTGTARRIVSLSQMNNNVASGGVKRSQSVRTPAVGAKTYRKRSWGGGLDLADNDKENSVNETVEEVDEADVKPGLTAETVEVPAEETIVLEQEINGEGSERGDSDNETLRRSSRGTVITNSTDMYTDGDSYSEYSYTESEWTESNIGTDAGSVQGNEVVVFGN</sequence>
<feature type="region of interest" description="Disordered" evidence="12">
    <location>
        <begin position="2703"/>
        <end position="2740"/>
    </location>
</feature>
<keyword evidence="7" id="KW-1133">Transmembrane helix</keyword>
<dbReference type="PANTHER" id="PTHR46974:SF1">
    <property type="entry name" value="MITOCHONDRIAL GTP_GDP CARRIER PROTEIN 1"/>
    <property type="match status" value="1"/>
</dbReference>
<evidence type="ECO:0000256" key="1">
    <source>
        <dbReference type="ARBA" id="ARBA00004448"/>
    </source>
</evidence>
<feature type="region of interest" description="Disordered" evidence="12">
    <location>
        <begin position="353"/>
        <end position="372"/>
    </location>
</feature>
<dbReference type="Proteomes" id="UP000266234">
    <property type="component" value="Unassembled WGS sequence"/>
</dbReference>
<feature type="compositionally biased region" description="Low complexity" evidence="12">
    <location>
        <begin position="507"/>
        <end position="521"/>
    </location>
</feature>
<keyword evidence="3" id="KW-0813">Transport</keyword>
<evidence type="ECO:0000256" key="8">
    <source>
        <dbReference type="ARBA" id="ARBA00023128"/>
    </source>
</evidence>
<dbReference type="Gene3D" id="1.50.40.10">
    <property type="entry name" value="Mitochondrial carrier domain"/>
    <property type="match status" value="1"/>
</dbReference>
<feature type="compositionally biased region" description="Polar residues" evidence="12">
    <location>
        <begin position="353"/>
        <end position="364"/>
    </location>
</feature>
<dbReference type="GO" id="GO:0001409">
    <property type="term" value="F:guanine nucleotide transmembrane transporter activity"/>
    <property type="evidence" value="ECO:0007669"/>
    <property type="project" value="TreeGrafter"/>
</dbReference>
<evidence type="ECO:0000256" key="12">
    <source>
        <dbReference type="SAM" id="MobiDB-lite"/>
    </source>
</evidence>
<dbReference type="InterPro" id="IPR023395">
    <property type="entry name" value="MCP_dom_sf"/>
</dbReference>
<feature type="compositionally biased region" description="Basic and acidic residues" evidence="12">
    <location>
        <begin position="2580"/>
        <end position="2592"/>
    </location>
</feature>
<keyword evidence="14" id="KW-1185">Reference proteome</keyword>
<evidence type="ECO:0000256" key="11">
    <source>
        <dbReference type="SAM" id="Coils"/>
    </source>
</evidence>
<organism evidence="13 14">
    <name type="scientific">Fusarium longipes</name>
    <dbReference type="NCBI Taxonomy" id="694270"/>
    <lineage>
        <taxon>Eukaryota</taxon>
        <taxon>Fungi</taxon>
        <taxon>Dikarya</taxon>
        <taxon>Ascomycota</taxon>
        <taxon>Pezizomycotina</taxon>
        <taxon>Sordariomycetes</taxon>
        <taxon>Hypocreomycetidae</taxon>
        <taxon>Hypocreales</taxon>
        <taxon>Nectriaceae</taxon>
        <taxon>Fusarium</taxon>
    </lineage>
</organism>
<feature type="compositionally biased region" description="Polar residues" evidence="12">
    <location>
        <begin position="536"/>
        <end position="558"/>
    </location>
</feature>
<keyword evidence="5" id="KW-0677">Repeat</keyword>
<evidence type="ECO:0000256" key="2">
    <source>
        <dbReference type="ARBA" id="ARBA00006375"/>
    </source>
</evidence>
<feature type="compositionally biased region" description="Polar residues" evidence="12">
    <location>
        <begin position="2723"/>
        <end position="2733"/>
    </location>
</feature>
<evidence type="ECO:0000313" key="14">
    <source>
        <dbReference type="Proteomes" id="UP000266234"/>
    </source>
</evidence>